<name>A0A8B8FYQ9_9HEMI</name>
<evidence type="ECO:0000256" key="1">
    <source>
        <dbReference type="SAM" id="Phobius"/>
    </source>
</evidence>
<sequence length="126" mass="14663">MVCDLLYLLYFTISNTVNLNFLYLRTTICTQTPKYIMELDDYDNLFKVIAVAEAFGELEKKYKNMQNYKITVDYSHSGFLPIETMCLLYERYNGSAVKPQHVAATDGGEWRNRRVRCSPSKYSSLV</sequence>
<keyword evidence="2" id="KW-1185">Reference proteome</keyword>
<feature type="transmembrane region" description="Helical" evidence="1">
    <location>
        <begin position="6"/>
        <end position="24"/>
    </location>
</feature>
<evidence type="ECO:0000313" key="2">
    <source>
        <dbReference type="Proteomes" id="UP000694846"/>
    </source>
</evidence>
<reference evidence="3" key="1">
    <citation type="submission" date="2025-08" db="UniProtKB">
        <authorList>
            <consortium name="RefSeq"/>
        </authorList>
    </citation>
    <scope>IDENTIFICATION</scope>
    <source>
        <tissue evidence="3">Whole body</tissue>
    </source>
</reference>
<dbReference type="RefSeq" id="XP_025416109.1">
    <property type="nucleotide sequence ID" value="XM_025560324.1"/>
</dbReference>
<keyword evidence="1" id="KW-0472">Membrane</keyword>
<keyword evidence="1" id="KW-1133">Transmembrane helix</keyword>
<gene>
    <name evidence="3" type="primary">LOC112687571</name>
</gene>
<evidence type="ECO:0000313" key="3">
    <source>
        <dbReference type="RefSeq" id="XP_025416109.1"/>
    </source>
</evidence>
<protein>
    <submittedName>
        <fullName evidence="3">Uncharacterized protein LOC112687571</fullName>
    </submittedName>
</protein>
<dbReference type="AlphaFoldDB" id="A0A8B8FYQ9"/>
<dbReference type="Proteomes" id="UP000694846">
    <property type="component" value="Unplaced"/>
</dbReference>
<accession>A0A8B8FYQ9</accession>
<organism evidence="2 3">
    <name type="scientific">Sipha flava</name>
    <name type="common">yellow sugarcane aphid</name>
    <dbReference type="NCBI Taxonomy" id="143950"/>
    <lineage>
        <taxon>Eukaryota</taxon>
        <taxon>Metazoa</taxon>
        <taxon>Ecdysozoa</taxon>
        <taxon>Arthropoda</taxon>
        <taxon>Hexapoda</taxon>
        <taxon>Insecta</taxon>
        <taxon>Pterygota</taxon>
        <taxon>Neoptera</taxon>
        <taxon>Paraneoptera</taxon>
        <taxon>Hemiptera</taxon>
        <taxon>Sternorrhyncha</taxon>
        <taxon>Aphidomorpha</taxon>
        <taxon>Aphidoidea</taxon>
        <taxon>Aphididae</taxon>
        <taxon>Sipha</taxon>
    </lineage>
</organism>
<keyword evidence="1" id="KW-0812">Transmembrane</keyword>
<proteinExistence type="predicted"/>
<dbReference type="GeneID" id="112687571"/>